<dbReference type="SMART" id="SM00525">
    <property type="entry name" value="FES"/>
    <property type="match status" value="1"/>
</dbReference>
<comment type="function">
    <text evidence="12">DNA repair enzyme that has both DNA N-glycosylase activity and AP-lyase activity. The DNA N-glycosylase activity releases various damaged pyrimidines from DNA by cleaving the N-glycosidic bond, leaving an AP (apurinic/apyrimidinic) site. The AP-lyase activity cleaves the phosphodiester bond 3' to the AP site by a beta-elimination, leaving a 3'-terminal unsaturated sugar and a product with a terminal 5'-phosphate.</text>
</comment>
<dbReference type="PROSITE" id="PS00764">
    <property type="entry name" value="ENDONUCLEASE_III_1"/>
    <property type="match status" value="1"/>
</dbReference>
<protein>
    <recommendedName>
        <fullName evidence="12">Endonuclease III</fullName>
        <ecNumber evidence="12">4.2.99.18</ecNumber>
    </recommendedName>
    <alternativeName>
        <fullName evidence="12">DNA-(apurinic or apyrimidinic site) lyase</fullName>
    </alternativeName>
</protein>
<dbReference type="InterPro" id="IPR023170">
    <property type="entry name" value="HhH_base_excis_C"/>
</dbReference>
<dbReference type="FunFam" id="1.10.1670.10:FF:000001">
    <property type="entry name" value="Endonuclease III"/>
    <property type="match status" value="1"/>
</dbReference>
<evidence type="ECO:0000259" key="13">
    <source>
        <dbReference type="SMART" id="SM00478"/>
    </source>
</evidence>
<dbReference type="GO" id="GO:0046872">
    <property type="term" value="F:metal ion binding"/>
    <property type="evidence" value="ECO:0007669"/>
    <property type="project" value="UniProtKB-KW"/>
</dbReference>
<feature type="binding site" evidence="12">
    <location>
        <position position="193"/>
    </location>
    <ligand>
        <name>[4Fe-4S] cluster</name>
        <dbReference type="ChEBI" id="CHEBI:49883"/>
    </ligand>
</feature>
<dbReference type="GO" id="GO:0019104">
    <property type="term" value="F:DNA N-glycosylase activity"/>
    <property type="evidence" value="ECO:0007669"/>
    <property type="project" value="UniProtKB-UniRule"/>
</dbReference>
<keyword evidence="8 12" id="KW-0238">DNA-binding</keyword>
<sequence length="208" mass="23546">MENLKKIFELLKKAYPDTKTALQFNTPFQLLIATVLSAQTTDTQVNKITKDLFKKFPGPKEFADAKIQDIEKSISSINFYKTKAANIKKLSEKIEKDFNGKVPDSMDKLITLPGVARKTANVVLSQAFGKNQGIVVDTHVKRVSNRLGLTKNTDPDKIEKDLMRIIPEKEWGNFSFRIIQHGRKVCKAKNPLCNECVLSKICPSYNQK</sequence>
<evidence type="ECO:0000256" key="6">
    <source>
        <dbReference type="ARBA" id="ARBA00023004"/>
    </source>
</evidence>
<evidence type="ECO:0000256" key="9">
    <source>
        <dbReference type="ARBA" id="ARBA00023204"/>
    </source>
</evidence>
<dbReference type="PANTHER" id="PTHR10359:SF18">
    <property type="entry name" value="ENDONUCLEASE III"/>
    <property type="match status" value="1"/>
</dbReference>
<evidence type="ECO:0000256" key="1">
    <source>
        <dbReference type="ARBA" id="ARBA00008343"/>
    </source>
</evidence>
<dbReference type="Proteomes" id="UP000485562">
    <property type="component" value="Unassembled WGS sequence"/>
</dbReference>
<evidence type="ECO:0000256" key="4">
    <source>
        <dbReference type="ARBA" id="ARBA00022763"/>
    </source>
</evidence>
<dbReference type="Gene3D" id="1.10.1670.10">
    <property type="entry name" value="Helix-hairpin-Helix base-excision DNA repair enzymes (C-terminal)"/>
    <property type="match status" value="1"/>
</dbReference>
<dbReference type="GO" id="GO:0051539">
    <property type="term" value="F:4 iron, 4 sulfur cluster binding"/>
    <property type="evidence" value="ECO:0007669"/>
    <property type="project" value="UniProtKB-UniRule"/>
</dbReference>
<dbReference type="NCBIfam" id="TIGR01083">
    <property type="entry name" value="nth"/>
    <property type="match status" value="1"/>
</dbReference>
<keyword evidence="5 12" id="KW-0378">Hydrolase</keyword>
<evidence type="ECO:0000256" key="7">
    <source>
        <dbReference type="ARBA" id="ARBA00023014"/>
    </source>
</evidence>
<dbReference type="GO" id="GO:0003677">
    <property type="term" value="F:DNA binding"/>
    <property type="evidence" value="ECO:0007669"/>
    <property type="project" value="UniProtKB-UniRule"/>
</dbReference>
<dbReference type="SUPFAM" id="SSF48150">
    <property type="entry name" value="DNA-glycosylase"/>
    <property type="match status" value="1"/>
</dbReference>
<dbReference type="InterPro" id="IPR003651">
    <property type="entry name" value="Endonuclease3_FeS-loop_motif"/>
</dbReference>
<dbReference type="PIRSF" id="PIRSF001435">
    <property type="entry name" value="Nth"/>
    <property type="match status" value="1"/>
</dbReference>
<evidence type="ECO:0000313" key="14">
    <source>
        <dbReference type="EMBL" id="OQB74438.1"/>
    </source>
</evidence>
<proteinExistence type="inferred from homology"/>
<comment type="similarity">
    <text evidence="1 12">Belongs to the Nth/MutY family.</text>
</comment>
<organism evidence="14">
    <name type="scientific">candidate division TA06 bacterium ADurb.Bin131</name>
    <dbReference type="NCBI Taxonomy" id="1852827"/>
    <lineage>
        <taxon>Bacteria</taxon>
        <taxon>Bacteria division TA06</taxon>
    </lineage>
</organism>
<dbReference type="InterPro" id="IPR011257">
    <property type="entry name" value="DNA_glycosylase"/>
</dbReference>
<keyword evidence="2 12" id="KW-0004">4Fe-4S</keyword>
<comment type="cofactor">
    <cofactor evidence="12">
        <name>[4Fe-4S] cluster</name>
        <dbReference type="ChEBI" id="CHEBI:49883"/>
    </cofactor>
    <text evidence="12">Binds 1 [4Fe-4S] cluster.</text>
</comment>
<dbReference type="GO" id="GO:0006285">
    <property type="term" value="P:base-excision repair, AP site formation"/>
    <property type="evidence" value="ECO:0007669"/>
    <property type="project" value="TreeGrafter"/>
</dbReference>
<keyword evidence="4 12" id="KW-0227">DNA damage</keyword>
<feature type="binding site" evidence="12">
    <location>
        <position position="202"/>
    </location>
    <ligand>
        <name>[4Fe-4S] cluster</name>
        <dbReference type="ChEBI" id="CHEBI:49883"/>
    </ligand>
</feature>
<keyword evidence="11 12" id="KW-0326">Glycosidase</keyword>
<evidence type="ECO:0000256" key="8">
    <source>
        <dbReference type="ARBA" id="ARBA00023125"/>
    </source>
</evidence>
<dbReference type="InterPro" id="IPR005759">
    <property type="entry name" value="Nth"/>
</dbReference>
<dbReference type="AlphaFoldDB" id="A0A1V6CC07"/>
<dbReference type="PROSITE" id="PS01155">
    <property type="entry name" value="ENDONUCLEASE_III_2"/>
    <property type="match status" value="1"/>
</dbReference>
<accession>A0A1V6CC07</accession>
<keyword evidence="10 12" id="KW-0456">Lyase</keyword>
<evidence type="ECO:0000256" key="3">
    <source>
        <dbReference type="ARBA" id="ARBA00022723"/>
    </source>
</evidence>
<comment type="caution">
    <text evidence="14">The sequence shown here is derived from an EMBL/GenBank/DDBJ whole genome shotgun (WGS) entry which is preliminary data.</text>
</comment>
<dbReference type="GO" id="GO:0140078">
    <property type="term" value="F:class I DNA-(apurinic or apyrimidinic site) endonuclease activity"/>
    <property type="evidence" value="ECO:0007669"/>
    <property type="project" value="UniProtKB-EC"/>
</dbReference>
<feature type="binding site" evidence="12">
    <location>
        <position position="196"/>
    </location>
    <ligand>
        <name>[4Fe-4S] cluster</name>
        <dbReference type="ChEBI" id="CHEBI:49883"/>
    </ligand>
</feature>
<feature type="binding site" evidence="12">
    <location>
        <position position="186"/>
    </location>
    <ligand>
        <name>[4Fe-4S] cluster</name>
        <dbReference type="ChEBI" id="CHEBI:49883"/>
    </ligand>
</feature>
<dbReference type="CDD" id="cd00056">
    <property type="entry name" value="ENDO3c"/>
    <property type="match status" value="1"/>
</dbReference>
<dbReference type="InterPro" id="IPR004035">
    <property type="entry name" value="Endouclease-III_FeS-bd_BS"/>
</dbReference>
<evidence type="ECO:0000256" key="5">
    <source>
        <dbReference type="ARBA" id="ARBA00022801"/>
    </source>
</evidence>
<dbReference type="EMBL" id="MWDQ01000040">
    <property type="protein sequence ID" value="OQB74438.1"/>
    <property type="molecule type" value="Genomic_DNA"/>
</dbReference>
<evidence type="ECO:0000256" key="11">
    <source>
        <dbReference type="ARBA" id="ARBA00023295"/>
    </source>
</evidence>
<reference evidence="14" key="1">
    <citation type="submission" date="2017-02" db="EMBL/GenBank/DDBJ databases">
        <title>Delving into the versatile metabolic prowess of the omnipresent phylum Bacteroidetes.</title>
        <authorList>
            <person name="Nobu M.K."/>
            <person name="Mei R."/>
            <person name="Narihiro T."/>
            <person name="Kuroda K."/>
            <person name="Liu W.-T."/>
        </authorList>
    </citation>
    <scope>NUCLEOTIDE SEQUENCE</scope>
    <source>
        <strain evidence="14">ADurb.Bin131</strain>
    </source>
</reference>
<dbReference type="Pfam" id="PF00633">
    <property type="entry name" value="HHH"/>
    <property type="match status" value="1"/>
</dbReference>
<dbReference type="InterPro" id="IPR003265">
    <property type="entry name" value="HhH-GPD_domain"/>
</dbReference>
<dbReference type="InterPro" id="IPR000445">
    <property type="entry name" value="HhH_motif"/>
</dbReference>
<evidence type="ECO:0000256" key="10">
    <source>
        <dbReference type="ARBA" id="ARBA00023239"/>
    </source>
</evidence>
<comment type="catalytic activity">
    <reaction evidence="12">
        <text>2'-deoxyribonucleotide-(2'-deoxyribose 5'-phosphate)-2'-deoxyribonucleotide-DNA = a 3'-end 2'-deoxyribonucleotide-(2,3-dehydro-2,3-deoxyribose 5'-phosphate)-DNA + a 5'-end 5'-phospho-2'-deoxyribonucleoside-DNA + H(+)</text>
        <dbReference type="Rhea" id="RHEA:66592"/>
        <dbReference type="Rhea" id="RHEA-COMP:13180"/>
        <dbReference type="Rhea" id="RHEA-COMP:16897"/>
        <dbReference type="Rhea" id="RHEA-COMP:17067"/>
        <dbReference type="ChEBI" id="CHEBI:15378"/>
        <dbReference type="ChEBI" id="CHEBI:136412"/>
        <dbReference type="ChEBI" id="CHEBI:157695"/>
        <dbReference type="ChEBI" id="CHEBI:167181"/>
        <dbReference type="EC" id="4.2.99.18"/>
    </reaction>
</comment>
<keyword evidence="3 12" id="KW-0479">Metal-binding</keyword>
<dbReference type="Pfam" id="PF00730">
    <property type="entry name" value="HhH-GPD"/>
    <property type="match status" value="1"/>
</dbReference>
<keyword evidence="9 12" id="KW-0234">DNA repair</keyword>
<gene>
    <name evidence="14" type="primary">pdg</name>
    <name evidence="12" type="synonym">nth</name>
    <name evidence="14" type="ORF">BWX89_00517</name>
</gene>
<dbReference type="FunFam" id="1.10.340.30:FF:000001">
    <property type="entry name" value="Endonuclease III"/>
    <property type="match status" value="1"/>
</dbReference>
<dbReference type="Gene3D" id="1.10.340.30">
    <property type="entry name" value="Hypothetical protein, domain 2"/>
    <property type="match status" value="1"/>
</dbReference>
<dbReference type="SMART" id="SM00478">
    <property type="entry name" value="ENDO3c"/>
    <property type="match status" value="1"/>
</dbReference>
<dbReference type="PANTHER" id="PTHR10359">
    <property type="entry name" value="A/G-SPECIFIC ADENINE GLYCOSYLASE/ENDONUCLEASE III"/>
    <property type="match status" value="1"/>
</dbReference>
<name>A0A1V6CC07_UNCT6</name>
<keyword evidence="7 12" id="KW-0411">Iron-sulfur</keyword>
<evidence type="ECO:0000256" key="2">
    <source>
        <dbReference type="ARBA" id="ARBA00022485"/>
    </source>
</evidence>
<evidence type="ECO:0000256" key="12">
    <source>
        <dbReference type="HAMAP-Rule" id="MF_00942"/>
    </source>
</evidence>
<feature type="domain" description="HhH-GPD" evidence="13">
    <location>
        <begin position="36"/>
        <end position="184"/>
    </location>
</feature>
<dbReference type="HAMAP" id="MF_00942">
    <property type="entry name" value="Nth"/>
    <property type="match status" value="1"/>
</dbReference>
<keyword evidence="6 12" id="KW-0408">Iron</keyword>
<dbReference type="EC" id="4.2.99.18" evidence="12"/>
<dbReference type="InterPro" id="IPR004036">
    <property type="entry name" value="Endonuclease-III-like_CS2"/>
</dbReference>